<keyword evidence="3" id="KW-1185">Reference proteome</keyword>
<sequence length="452" mass="54373">MFSMSLKVNIKKDLELFRKNLEEIYVKYLKQEISYSKLKMGLEMLAEKHKNMLLRKDKFTNLSMILNLSKTRKIIKEYINLAVIEEIRQKNKLLFFWIPKEIKELSNIDIKDLCKIEELMIAHNILGQKVYFESFLGLFKSPEWLNDYAHHYKISKINSYRREQISVKINLKTYIKIINILLTQKRDIRLKFYGVLMATGRRPVEIMKVSEFYVQDNEHILMKHIAKKKEHNLIHEIVFPTFADSRLVIDSISEIRYMERTEKLSKEIISSNLAYSYNRLFRKIFENIFEPEESIYFCRRLYSRFSYLAFAPKNMELNLWITTVLGHEHDDIITAFHYNRYILENLDDNADFDLLKLLNKRIHTYVRRKTTYSVVNMERLNTLLESCNIIDDNYIKTLRVIQEFMIEKGLAELEMLRGLNVKIRRLFKQKYGYNYNYAKLGEYLSLIFGYDT</sequence>
<geneLocation type="plasmid" evidence="2 3">
    <name>pl23</name>
</geneLocation>
<keyword evidence="2" id="KW-0614">Plasmid</keyword>
<proteinExistence type="predicted"/>
<dbReference type="HOGENOM" id="CLU_049289_0_0_12"/>
<protein>
    <submittedName>
        <fullName evidence="2">Telomere resolvase</fullName>
    </submittedName>
</protein>
<dbReference type="InterPro" id="IPR038280">
    <property type="entry name" value="ResT/TelK_cat_sf"/>
</dbReference>
<accession>B5RNL2</accession>
<feature type="domain" description="Telomere resolvase ResT/TelK catalytic" evidence="1">
    <location>
        <begin position="168"/>
        <end position="341"/>
    </location>
</feature>
<gene>
    <name evidence="2" type="primary">resT</name>
    <name evidence="2" type="ordered locus">BDU_13014</name>
</gene>
<dbReference type="KEGG" id="bdu:BDU_13014"/>
<dbReference type="Pfam" id="PF16684">
    <property type="entry name" value="ResT-TelK_cat"/>
    <property type="match status" value="1"/>
</dbReference>
<dbReference type="Gene3D" id="1.10.443.30">
    <property type="entry name" value="Telomere resolvase"/>
    <property type="match status" value="1"/>
</dbReference>
<dbReference type="AlphaFoldDB" id="B5RNL2"/>
<dbReference type="InterPro" id="IPR032047">
    <property type="entry name" value="ResT/TelK_cat"/>
</dbReference>
<dbReference type="EMBL" id="CP000980">
    <property type="protein sequence ID" value="ACH93948.1"/>
    <property type="molecule type" value="Genomic_DNA"/>
</dbReference>
<organism evidence="2 3">
    <name type="scientific">Borrelia duttonii (strain Ly)</name>
    <dbReference type="NCBI Taxonomy" id="412419"/>
    <lineage>
        <taxon>Bacteria</taxon>
        <taxon>Pseudomonadati</taxon>
        <taxon>Spirochaetota</taxon>
        <taxon>Spirochaetia</taxon>
        <taxon>Spirochaetales</taxon>
        <taxon>Borreliaceae</taxon>
        <taxon>Borrelia</taxon>
    </lineage>
</organism>
<evidence type="ECO:0000313" key="3">
    <source>
        <dbReference type="Proteomes" id="UP000000611"/>
    </source>
</evidence>
<reference evidence="2 3" key="1">
    <citation type="journal article" date="2008" name="PLoS Genet.">
        <title>The genome of Borrelia recurrentis, the agent of deadly louse-borne relapsing fever, is a degraded subset of tick-borne Borrelia duttonii.</title>
        <authorList>
            <person name="Lescot M."/>
            <person name="Audic S."/>
            <person name="Robert C."/>
            <person name="Nguyen T.T."/>
            <person name="Blanc G."/>
            <person name="Cutler S.J."/>
            <person name="Wincker P."/>
            <person name="Couloux A."/>
            <person name="Claverie J.-M."/>
            <person name="Raoult D."/>
            <person name="Drancourt M."/>
        </authorList>
    </citation>
    <scope>NUCLEOTIDE SEQUENCE [LARGE SCALE GENOMIC DNA]</scope>
    <source>
        <strain evidence="2 3">Ly</strain>
    </source>
</reference>
<evidence type="ECO:0000313" key="2">
    <source>
        <dbReference type="EMBL" id="ACH93948.1"/>
    </source>
</evidence>
<dbReference type="Proteomes" id="UP000000611">
    <property type="component" value="Plasmid pl23"/>
</dbReference>
<evidence type="ECO:0000259" key="1">
    <source>
        <dbReference type="Pfam" id="PF16684"/>
    </source>
</evidence>
<name>B5RNL2_BORDL</name>